<evidence type="ECO:0000256" key="5">
    <source>
        <dbReference type="ARBA" id="ARBA00023136"/>
    </source>
</evidence>
<dbReference type="InterPro" id="IPR010432">
    <property type="entry name" value="RDD"/>
</dbReference>
<dbReference type="InterPro" id="IPR051791">
    <property type="entry name" value="Pra-immunoreactive"/>
</dbReference>
<name>A0A150LEJ3_9BACI</name>
<dbReference type="OrthoDB" id="9793824at2"/>
<keyword evidence="9" id="KW-1185">Reference proteome</keyword>
<dbReference type="AlphaFoldDB" id="A0A150LEJ3"/>
<evidence type="ECO:0000259" key="7">
    <source>
        <dbReference type="Pfam" id="PF06271"/>
    </source>
</evidence>
<evidence type="ECO:0000256" key="3">
    <source>
        <dbReference type="ARBA" id="ARBA00022692"/>
    </source>
</evidence>
<keyword evidence="5 6" id="KW-0472">Membrane</keyword>
<evidence type="ECO:0000256" key="4">
    <source>
        <dbReference type="ARBA" id="ARBA00022989"/>
    </source>
</evidence>
<evidence type="ECO:0000256" key="6">
    <source>
        <dbReference type="SAM" id="Phobius"/>
    </source>
</evidence>
<sequence length="172" mass="19680">MTEEQDIATNKNDIAANDKTLTVVQTFSFAGFWMRFWAYLLDIVVVASISRLIIRPVFRIVDIPLTDSGLFTPYSIVTTLLFYLYFILMTKFLSATIGKMVFGLKVISLKEKKLSWSTIIFREGIGRYISFFTKILYVVVAFTPNKQGIHDIFADTTVVHERAVKQFQSKPA</sequence>
<keyword evidence="2" id="KW-1003">Cell membrane</keyword>
<comment type="subcellular location">
    <subcellularLocation>
        <location evidence="1">Cell membrane</location>
        <topology evidence="1">Multi-pass membrane protein</topology>
    </subcellularLocation>
</comment>
<dbReference type="STRING" id="46224.B4102_1556"/>
<evidence type="ECO:0000256" key="2">
    <source>
        <dbReference type="ARBA" id="ARBA00022475"/>
    </source>
</evidence>
<reference evidence="8 9" key="1">
    <citation type="submission" date="2016-01" db="EMBL/GenBank/DDBJ databases">
        <title>Genome Sequences of Twelve Sporeforming Bacillus Species Isolated from Foods.</title>
        <authorList>
            <person name="Berendsen E.M."/>
            <person name="Wells-Bennik M.H."/>
            <person name="Krawcyk A.O."/>
            <person name="De Jong A."/>
            <person name="Holsappel S."/>
            <person name="Eijlander R.T."/>
            <person name="Kuipers O.P."/>
        </authorList>
    </citation>
    <scope>NUCLEOTIDE SEQUENCE [LARGE SCALE GENOMIC DNA]</scope>
    <source>
        <strain evidence="8 9">B4102</strain>
    </source>
</reference>
<dbReference type="PATRIC" id="fig|46224.3.peg.614"/>
<evidence type="ECO:0000313" key="9">
    <source>
        <dbReference type="Proteomes" id="UP000075666"/>
    </source>
</evidence>
<dbReference type="PANTHER" id="PTHR36115">
    <property type="entry name" value="PROLINE-RICH ANTIGEN HOMOLOG-RELATED"/>
    <property type="match status" value="1"/>
</dbReference>
<keyword evidence="4 6" id="KW-1133">Transmembrane helix</keyword>
<dbReference type="RefSeq" id="WP_066226891.1">
    <property type="nucleotide sequence ID" value="NZ_LQYN01000011.1"/>
</dbReference>
<accession>A0A150LEJ3</accession>
<feature type="transmembrane region" description="Helical" evidence="6">
    <location>
        <begin position="36"/>
        <end position="54"/>
    </location>
</feature>
<dbReference type="Pfam" id="PF06271">
    <property type="entry name" value="RDD"/>
    <property type="match status" value="1"/>
</dbReference>
<dbReference type="GO" id="GO:0005886">
    <property type="term" value="C:plasma membrane"/>
    <property type="evidence" value="ECO:0007669"/>
    <property type="project" value="UniProtKB-SubCell"/>
</dbReference>
<keyword evidence="3 6" id="KW-0812">Transmembrane</keyword>
<comment type="caution">
    <text evidence="8">The sequence shown here is derived from an EMBL/GenBank/DDBJ whole genome shotgun (WGS) entry which is preliminary data.</text>
</comment>
<dbReference type="PANTHER" id="PTHR36115:SF9">
    <property type="entry name" value="LMO1584 PROTEIN"/>
    <property type="match status" value="1"/>
</dbReference>
<organism evidence="8 9">
    <name type="scientific">Heyndrickxia sporothermodurans</name>
    <dbReference type="NCBI Taxonomy" id="46224"/>
    <lineage>
        <taxon>Bacteria</taxon>
        <taxon>Bacillati</taxon>
        <taxon>Bacillota</taxon>
        <taxon>Bacilli</taxon>
        <taxon>Bacillales</taxon>
        <taxon>Bacillaceae</taxon>
        <taxon>Heyndrickxia</taxon>
    </lineage>
</organism>
<evidence type="ECO:0000313" key="8">
    <source>
        <dbReference type="EMBL" id="KYD10771.1"/>
    </source>
</evidence>
<protein>
    <recommendedName>
        <fullName evidence="7">RDD domain-containing protein</fullName>
    </recommendedName>
</protein>
<feature type="domain" description="RDD" evidence="7">
    <location>
        <begin position="30"/>
        <end position="154"/>
    </location>
</feature>
<gene>
    <name evidence="8" type="ORF">B4102_1556</name>
</gene>
<proteinExistence type="predicted"/>
<evidence type="ECO:0000256" key="1">
    <source>
        <dbReference type="ARBA" id="ARBA00004651"/>
    </source>
</evidence>
<feature type="transmembrane region" description="Helical" evidence="6">
    <location>
        <begin position="74"/>
        <end position="93"/>
    </location>
</feature>
<dbReference type="EMBL" id="LQYN01000011">
    <property type="protein sequence ID" value="KYD10771.1"/>
    <property type="molecule type" value="Genomic_DNA"/>
</dbReference>
<dbReference type="Proteomes" id="UP000075666">
    <property type="component" value="Unassembled WGS sequence"/>
</dbReference>